<dbReference type="Proteomes" id="UP001279734">
    <property type="component" value="Unassembled WGS sequence"/>
</dbReference>
<evidence type="ECO:0000313" key="1">
    <source>
        <dbReference type="EMBL" id="GMH31903.1"/>
    </source>
</evidence>
<evidence type="ECO:0000313" key="2">
    <source>
        <dbReference type="Proteomes" id="UP001279734"/>
    </source>
</evidence>
<protein>
    <submittedName>
        <fullName evidence="1">Uncharacterized protein</fullName>
    </submittedName>
</protein>
<keyword evidence="2" id="KW-1185">Reference proteome</keyword>
<gene>
    <name evidence="1" type="ORF">Nepgr_033747</name>
</gene>
<accession>A0AAD3Y761</accession>
<reference evidence="1" key="1">
    <citation type="submission" date="2023-05" db="EMBL/GenBank/DDBJ databases">
        <title>Nepenthes gracilis genome sequencing.</title>
        <authorList>
            <person name="Fukushima K."/>
        </authorList>
    </citation>
    <scope>NUCLEOTIDE SEQUENCE</scope>
    <source>
        <strain evidence="1">SING2019-196</strain>
    </source>
</reference>
<name>A0AAD3Y761_NEPGR</name>
<dbReference type="AlphaFoldDB" id="A0AAD3Y761"/>
<comment type="caution">
    <text evidence="1">The sequence shown here is derived from an EMBL/GenBank/DDBJ whole genome shotgun (WGS) entry which is preliminary data.</text>
</comment>
<organism evidence="1 2">
    <name type="scientific">Nepenthes gracilis</name>
    <name type="common">Slender pitcher plant</name>
    <dbReference type="NCBI Taxonomy" id="150966"/>
    <lineage>
        <taxon>Eukaryota</taxon>
        <taxon>Viridiplantae</taxon>
        <taxon>Streptophyta</taxon>
        <taxon>Embryophyta</taxon>
        <taxon>Tracheophyta</taxon>
        <taxon>Spermatophyta</taxon>
        <taxon>Magnoliopsida</taxon>
        <taxon>eudicotyledons</taxon>
        <taxon>Gunneridae</taxon>
        <taxon>Pentapetalae</taxon>
        <taxon>Caryophyllales</taxon>
        <taxon>Nepenthaceae</taxon>
        <taxon>Nepenthes</taxon>
    </lineage>
</organism>
<dbReference type="EMBL" id="BSYO01000043">
    <property type="protein sequence ID" value="GMH31903.1"/>
    <property type="molecule type" value="Genomic_DNA"/>
</dbReference>
<sequence>MLPVVEAGEMPMPSSSSPCKAFRFLLVVQRACLMSQVASKLHVGMNTLARHSAGCSVNSSNSPLPSFLFVFAA</sequence>
<proteinExistence type="predicted"/>